<evidence type="ECO:0000313" key="3">
    <source>
        <dbReference type="EMBL" id="ADB15246.1"/>
    </source>
</evidence>
<gene>
    <name evidence="3" type="ordered locus">Psta_0559</name>
</gene>
<dbReference type="Gene3D" id="3.20.20.80">
    <property type="entry name" value="Glycosidases"/>
    <property type="match status" value="1"/>
</dbReference>
<keyword evidence="2" id="KW-1133">Transmembrane helix</keyword>
<proteinExistence type="predicted"/>
<feature type="compositionally biased region" description="Low complexity" evidence="1">
    <location>
        <begin position="1315"/>
        <end position="1329"/>
    </location>
</feature>
<evidence type="ECO:0008006" key="5">
    <source>
        <dbReference type="Google" id="ProtNLM"/>
    </source>
</evidence>
<dbReference type="STRING" id="530564.Psta_0559"/>
<dbReference type="KEGG" id="psl:Psta_0559"/>
<feature type="transmembrane region" description="Helical" evidence="2">
    <location>
        <begin position="24"/>
        <end position="41"/>
    </location>
</feature>
<dbReference type="EMBL" id="CP001848">
    <property type="protein sequence ID" value="ADB15246.1"/>
    <property type="molecule type" value="Genomic_DNA"/>
</dbReference>
<evidence type="ECO:0000256" key="2">
    <source>
        <dbReference type="SAM" id="Phobius"/>
    </source>
</evidence>
<evidence type="ECO:0000256" key="1">
    <source>
        <dbReference type="SAM" id="MobiDB-lite"/>
    </source>
</evidence>
<sequence length="1350" mass="147682" precursor="true">MPGQGCPEQTVAHHATRRERTKRIAVALLLAILFLCAPGILRAQEPSAPTSIHVRLAWGGTLPRAWQGTMHLSEGKLRFLQPLGLEADSPGSMQLVDENMLRVFPRTPRSYDGCDLEIIAPPTATLTIELEAEGLAPRVPIELPVSQLVAGLSQFDIDDQGNRLLLERVPGDTLRVKLEKDSLVFSPGDRLGMNVAPHALGLAASSTYLLSVAITPARQTDPLTSETHDIKTDAAAQTEGVDLSIPVPDGEGVYDVTLSLFPKRLTSSIVRGAPLAERRVQLIVIDTVADNNRATRNWKLEYDFDPAQPKWWERISRLPSFRLLPGTPQKPISSGDSKTRNHLGRTWVELAPGGWQAYPLSVATPGARHQLEIDFPSDIASTLSISVIEPNSAGQVTPLGLDSGFDVQPLATSAGEIRKHKLTFWPRTKTPWVLVANRRTTPAPFGKLTLSSGEGPLPRLAENSFSSGNRGYYALLEKPLFCENFGAEDALDPVTSRNLEDWQTFYQGATRLVDYLRAHGYQGAVIPILSEGSTIYPSKLLEPTPKYDTGVFFASGQDVVRKDVLELLLRLFDRAGLTLIPALDLSSPLPALETIRLGDPIRAMGIEPRGADELSWIERHGTRRGMGAYYNPLDGRVQKAMVDVVDEIATRYGSHPSLGGLSLGVRDWSYLVVADELTSCDPATLTRFCTDTGVEIPATFATSPAARVELVTGPSRETWLTWRCDQIAILLEQMHAKLAARQPTAKLHLAAHELLQSSLTEQAFRPALPSSSEPIDFLRKLGLDSRRLARSGGIVLPRPQKSLATPAPGHDLQEHLAHHAPLDQLLARSSGGYASIFHEPMPLRLTQFDQQSPFGADKTYTWLVSQISPAGESRRQKMIHAIATQDARTLIEGGWMLPLGQEESLARVMQLFRALPAEPFDTVQPRSGSKNTQPIVVRTLRRGEHLTFYLTNDSPWPLDVEVDFDSTSPLEIVSLDLSQNGVTTRQGNITTWKVRLEPYDLAAGTILSSKASVVTWRTSVPTSVAVMLKDQVRDIRLRVNSLRAAEPREALANSSFDKPSGGSGIDGWVHATGPGISVAVDGREHYRGGRSLHVISQPPTPGAPAPVVWIRSAPFDPPKTGRISVLAWIRVADAKQQPRLRLAIEGRLDGKTYYRRANVGASEDDRPVKPLQEGWASYRFPVSDLPLSGLTDLRIGFDLMGAGDIWIDEVQVFDLWFEDVERDELLKQTATADFQLQAGQVADCQRFVESYWPLMLKTHMPLQDSQLAARDSIPPGTLPRASDAGSNTSSRPVIPAAPAGSSPPAAPAQGTRGNPPASQATPTTPAPAADPSMLDRIRNLWPKKSWFSSE</sequence>
<evidence type="ECO:0000313" key="4">
    <source>
        <dbReference type="Proteomes" id="UP000001887"/>
    </source>
</evidence>
<dbReference type="eggNOG" id="COG1649">
    <property type="taxonomic scope" value="Bacteria"/>
</dbReference>
<keyword evidence="2" id="KW-0472">Membrane</keyword>
<organism evidence="3 4">
    <name type="scientific">Pirellula staleyi (strain ATCC 27377 / DSM 6068 / ICPB 4128)</name>
    <name type="common">Pirella staleyi</name>
    <dbReference type="NCBI Taxonomy" id="530564"/>
    <lineage>
        <taxon>Bacteria</taxon>
        <taxon>Pseudomonadati</taxon>
        <taxon>Planctomycetota</taxon>
        <taxon>Planctomycetia</taxon>
        <taxon>Pirellulales</taxon>
        <taxon>Pirellulaceae</taxon>
        <taxon>Pirellula</taxon>
    </lineage>
</organism>
<keyword evidence="2" id="KW-0812">Transmembrane</keyword>
<name>D2R498_PIRSD</name>
<dbReference type="OrthoDB" id="271087at2"/>
<accession>D2R498</accession>
<protein>
    <recommendedName>
        <fullName evidence="5">Glycosyl hydrolase-like 10 domain-containing protein</fullName>
    </recommendedName>
</protein>
<dbReference type="Gene3D" id="2.60.120.260">
    <property type="entry name" value="Galactose-binding domain-like"/>
    <property type="match status" value="1"/>
</dbReference>
<feature type="region of interest" description="Disordered" evidence="1">
    <location>
        <begin position="1269"/>
        <end position="1335"/>
    </location>
</feature>
<dbReference type="Proteomes" id="UP000001887">
    <property type="component" value="Chromosome"/>
</dbReference>
<dbReference type="HOGENOM" id="CLU_262108_0_0_0"/>
<keyword evidence="4" id="KW-1185">Reference proteome</keyword>
<reference evidence="3 4" key="1">
    <citation type="journal article" date="2009" name="Stand. Genomic Sci.">
        <title>Complete genome sequence of Pirellula staleyi type strain (ATCC 27377).</title>
        <authorList>
            <person name="Clum A."/>
            <person name="Tindall B.J."/>
            <person name="Sikorski J."/>
            <person name="Ivanova N."/>
            <person name="Mavrommatis K."/>
            <person name="Lucas S."/>
            <person name="Glavina del Rio T."/>
            <person name="Nolan M."/>
            <person name="Chen F."/>
            <person name="Tice H."/>
            <person name="Pitluck S."/>
            <person name="Cheng J.F."/>
            <person name="Chertkov O."/>
            <person name="Brettin T."/>
            <person name="Han C."/>
            <person name="Detter J.C."/>
            <person name="Kuske C."/>
            <person name="Bruce D."/>
            <person name="Goodwin L."/>
            <person name="Ovchinikova G."/>
            <person name="Pati A."/>
            <person name="Mikhailova N."/>
            <person name="Chen A."/>
            <person name="Palaniappan K."/>
            <person name="Land M."/>
            <person name="Hauser L."/>
            <person name="Chang Y.J."/>
            <person name="Jeffries C.D."/>
            <person name="Chain P."/>
            <person name="Rohde M."/>
            <person name="Goker M."/>
            <person name="Bristow J."/>
            <person name="Eisen J.A."/>
            <person name="Markowitz V."/>
            <person name="Hugenholtz P."/>
            <person name="Kyrpides N.C."/>
            <person name="Klenk H.P."/>
            <person name="Lapidus A."/>
        </authorList>
    </citation>
    <scope>NUCLEOTIDE SEQUENCE [LARGE SCALE GENOMIC DNA]</scope>
    <source>
        <strain evidence="4">ATCC 27377 / DSM 6068 / ICPB 4128</strain>
    </source>
</reference>